<evidence type="ECO:0000259" key="9">
    <source>
        <dbReference type="SMART" id="SM00645"/>
    </source>
</evidence>
<dbReference type="InterPro" id="IPR013201">
    <property type="entry name" value="Prot_inhib_I29"/>
</dbReference>
<evidence type="ECO:0000256" key="4">
    <source>
        <dbReference type="ARBA" id="ARBA00022807"/>
    </source>
</evidence>
<evidence type="ECO:0000259" key="10">
    <source>
        <dbReference type="SMART" id="SM00848"/>
    </source>
</evidence>
<dbReference type="Gene3D" id="3.90.70.10">
    <property type="entry name" value="Cysteine proteinases"/>
    <property type="match status" value="1"/>
</dbReference>
<evidence type="ECO:0000256" key="8">
    <source>
        <dbReference type="SAM" id="SignalP"/>
    </source>
</evidence>
<feature type="domain" description="Peptidase C1A papain C-terminal" evidence="9">
    <location>
        <begin position="186"/>
        <end position="403"/>
    </location>
</feature>
<dbReference type="InterPro" id="IPR013128">
    <property type="entry name" value="Peptidase_C1A"/>
</dbReference>
<evidence type="ECO:0000256" key="5">
    <source>
        <dbReference type="ARBA" id="ARBA00036319"/>
    </source>
</evidence>
<dbReference type="EMBL" id="WJQU01000004">
    <property type="protein sequence ID" value="KAJ6636800.1"/>
    <property type="molecule type" value="Genomic_DNA"/>
</dbReference>
<organism evidence="11 12">
    <name type="scientific">Pseudolycoriella hygida</name>
    <dbReference type="NCBI Taxonomy" id="35572"/>
    <lineage>
        <taxon>Eukaryota</taxon>
        <taxon>Metazoa</taxon>
        <taxon>Ecdysozoa</taxon>
        <taxon>Arthropoda</taxon>
        <taxon>Hexapoda</taxon>
        <taxon>Insecta</taxon>
        <taxon>Pterygota</taxon>
        <taxon>Neoptera</taxon>
        <taxon>Endopterygota</taxon>
        <taxon>Diptera</taxon>
        <taxon>Nematocera</taxon>
        <taxon>Sciaroidea</taxon>
        <taxon>Sciaridae</taxon>
        <taxon>Pseudolycoriella</taxon>
    </lineage>
</organism>
<keyword evidence="3" id="KW-0378">Hydrolase</keyword>
<accession>A0A9Q0MRS0</accession>
<dbReference type="InterPro" id="IPR038765">
    <property type="entry name" value="Papain-like_cys_pep_sf"/>
</dbReference>
<dbReference type="OrthoDB" id="10253408at2759"/>
<dbReference type="Proteomes" id="UP001151699">
    <property type="component" value="Chromosome C"/>
</dbReference>
<evidence type="ECO:0000256" key="3">
    <source>
        <dbReference type="ARBA" id="ARBA00022801"/>
    </source>
</evidence>
<keyword evidence="12" id="KW-1185">Reference proteome</keyword>
<dbReference type="PANTHER" id="PTHR12411">
    <property type="entry name" value="CYSTEINE PROTEASE FAMILY C1-RELATED"/>
    <property type="match status" value="1"/>
</dbReference>
<dbReference type="GO" id="GO:0004197">
    <property type="term" value="F:cysteine-type endopeptidase activity"/>
    <property type="evidence" value="ECO:0007669"/>
    <property type="project" value="UniProtKB-EC"/>
</dbReference>
<keyword evidence="2" id="KW-0645">Protease</keyword>
<dbReference type="Pfam" id="PF00112">
    <property type="entry name" value="Peptidase_C1"/>
    <property type="match status" value="1"/>
</dbReference>
<comment type="caution">
    <text evidence="11">The sequence shown here is derived from an EMBL/GenBank/DDBJ whole genome shotgun (WGS) entry which is preliminary data.</text>
</comment>
<dbReference type="Pfam" id="PF08246">
    <property type="entry name" value="Inhibitor_I29"/>
    <property type="match status" value="1"/>
</dbReference>
<feature type="signal peptide" evidence="8">
    <location>
        <begin position="1"/>
        <end position="31"/>
    </location>
</feature>
<name>A0A9Q0MRS0_9DIPT</name>
<dbReference type="InterPro" id="IPR039417">
    <property type="entry name" value="Peptidase_C1A_papain-like"/>
</dbReference>
<dbReference type="AlphaFoldDB" id="A0A9Q0MRS0"/>
<comment type="catalytic activity">
    <reaction evidence="5">
        <text>Specificity close to that of papain. As compared to cathepsin B, cathepsin L exhibits higher activity toward protein substrates, but has little activity on Z-Arg-Arg-NHMec, and no peptidyl-dipeptidase activity.</text>
        <dbReference type="EC" id="3.4.22.15"/>
    </reaction>
</comment>
<dbReference type="SUPFAM" id="SSF54001">
    <property type="entry name" value="Cysteine proteinases"/>
    <property type="match status" value="1"/>
</dbReference>
<comment type="similarity">
    <text evidence="1">Belongs to the peptidase C1 family.</text>
</comment>
<dbReference type="SMART" id="SM00645">
    <property type="entry name" value="Pept_C1"/>
    <property type="match status" value="1"/>
</dbReference>
<evidence type="ECO:0000313" key="11">
    <source>
        <dbReference type="EMBL" id="KAJ6636800.1"/>
    </source>
</evidence>
<dbReference type="CDD" id="cd02248">
    <property type="entry name" value="Peptidase_C1A"/>
    <property type="match status" value="1"/>
</dbReference>
<evidence type="ECO:0000256" key="1">
    <source>
        <dbReference type="ARBA" id="ARBA00008455"/>
    </source>
</evidence>
<dbReference type="SMART" id="SM00848">
    <property type="entry name" value="Inhibitor_I29"/>
    <property type="match status" value="1"/>
</dbReference>
<dbReference type="PRINTS" id="PR00705">
    <property type="entry name" value="PAPAIN"/>
</dbReference>
<protein>
    <recommendedName>
        <fullName evidence="6">cathepsin L</fullName>
        <ecNumber evidence="6">3.4.22.15</ecNumber>
    </recommendedName>
</protein>
<feature type="chain" id="PRO_5040405201" description="cathepsin L" evidence="8">
    <location>
        <begin position="32"/>
        <end position="404"/>
    </location>
</feature>
<dbReference type="GO" id="GO:0006508">
    <property type="term" value="P:proteolysis"/>
    <property type="evidence" value="ECO:0007669"/>
    <property type="project" value="UniProtKB-KW"/>
</dbReference>
<evidence type="ECO:0000256" key="7">
    <source>
        <dbReference type="SAM" id="MobiDB-lite"/>
    </source>
</evidence>
<feature type="domain" description="Cathepsin propeptide inhibitor" evidence="10">
    <location>
        <begin position="93"/>
        <end position="153"/>
    </location>
</feature>
<proteinExistence type="inferred from homology"/>
<reference evidence="11" key="1">
    <citation type="submission" date="2022-07" db="EMBL/GenBank/DDBJ databases">
        <authorList>
            <person name="Trinca V."/>
            <person name="Uliana J.V.C."/>
            <person name="Torres T.T."/>
            <person name="Ward R.J."/>
            <person name="Monesi N."/>
        </authorList>
    </citation>
    <scope>NUCLEOTIDE SEQUENCE</scope>
    <source>
        <strain evidence="11">HSMRA1968</strain>
        <tissue evidence="11">Whole embryos</tissue>
    </source>
</reference>
<evidence type="ECO:0000256" key="2">
    <source>
        <dbReference type="ARBA" id="ARBA00022670"/>
    </source>
</evidence>
<evidence type="ECO:0000256" key="6">
    <source>
        <dbReference type="ARBA" id="ARBA00038911"/>
    </source>
</evidence>
<sequence length="404" mass="44287">MAMTSVLFVNSNLKMILKFLSIIAFTHLVQSSPYPQFDLFGGGGKNPISNPGSILGSQSPINQAGNLASGVANTAANVGGRVADSLKGLIENFGDFKTIFKKNYISEAEEKLRGEIFKTNLAFIGDHNELFKKGLETFSVGINFFGDWTFDEYLGILGVDLSQAPDNSIGSSSKSKRHVRAADCQSPDEKDWRKDGAVTPVKNQMKCASCWAFAASGALESHFFLKNGILSNFSEQQFVDCSISEGKGCKKGFMNTAFEYSKKNGLITDDKYPYKGAENGKDNSCNKFQSGLKITRFETIAKGNEEELRDAVCRFGPVSVALDASSEKFMHYKSGIYRNSECSTSKTTHGALVVGYGFDENTEEAYWILKNSYSDSWGENGYVRIPKDFNNHCGIANLASYPVV</sequence>
<keyword evidence="4" id="KW-0788">Thiol protease</keyword>
<dbReference type="InterPro" id="IPR000668">
    <property type="entry name" value="Peptidase_C1A_C"/>
</dbReference>
<feature type="region of interest" description="Disordered" evidence="7">
    <location>
        <begin position="168"/>
        <end position="194"/>
    </location>
</feature>
<dbReference type="FunFam" id="3.90.70.10:FF:000006">
    <property type="entry name" value="Cathepsin S"/>
    <property type="match status" value="1"/>
</dbReference>
<gene>
    <name evidence="11" type="primary">CATL_3</name>
    <name evidence="11" type="ORF">Bhyg_15395</name>
</gene>
<dbReference type="EC" id="3.4.22.15" evidence="6"/>
<evidence type="ECO:0000313" key="12">
    <source>
        <dbReference type="Proteomes" id="UP001151699"/>
    </source>
</evidence>
<keyword evidence="8" id="KW-0732">Signal</keyword>